<dbReference type="STRING" id="51240.A0A2I4HPA5"/>
<proteinExistence type="predicted"/>
<accession>A0A2I4HPA5</accession>
<dbReference type="OrthoDB" id="10360898at2759"/>
<evidence type="ECO:0000313" key="1">
    <source>
        <dbReference type="Proteomes" id="UP000235220"/>
    </source>
</evidence>
<dbReference type="GeneID" id="109020049"/>
<protein>
    <submittedName>
        <fullName evidence="2">Protein SIEVE ELEMENT OCCLUSION B-like</fullName>
    </submittedName>
</protein>
<dbReference type="PANTHER" id="PTHR33232">
    <property type="entry name" value="PROTEIN SIEVE ELEMENT OCCLUSION B-LIKE"/>
    <property type="match status" value="1"/>
</dbReference>
<name>A0A2I4HPA5_JUGRE</name>
<keyword evidence="1" id="KW-1185">Reference proteome</keyword>
<reference evidence="2" key="1">
    <citation type="submission" date="2025-08" db="UniProtKB">
        <authorList>
            <consortium name="RefSeq"/>
        </authorList>
    </citation>
    <scope>IDENTIFICATION</scope>
    <source>
        <tissue evidence="2">Leaves</tissue>
    </source>
</reference>
<organism evidence="1 2">
    <name type="scientific">Juglans regia</name>
    <name type="common">English walnut</name>
    <dbReference type="NCBI Taxonomy" id="51240"/>
    <lineage>
        <taxon>Eukaryota</taxon>
        <taxon>Viridiplantae</taxon>
        <taxon>Streptophyta</taxon>
        <taxon>Embryophyta</taxon>
        <taxon>Tracheophyta</taxon>
        <taxon>Spermatophyta</taxon>
        <taxon>Magnoliopsida</taxon>
        <taxon>eudicotyledons</taxon>
        <taxon>Gunneridae</taxon>
        <taxon>Pentapetalae</taxon>
        <taxon>rosids</taxon>
        <taxon>fabids</taxon>
        <taxon>Fagales</taxon>
        <taxon>Juglandaceae</taxon>
        <taxon>Juglans</taxon>
    </lineage>
</organism>
<dbReference type="KEGG" id="jre:109020049"/>
<dbReference type="RefSeq" id="XP_018857986.1">
    <property type="nucleotide sequence ID" value="XM_019002441.1"/>
</dbReference>
<dbReference type="PANTHER" id="PTHR33232:SF18">
    <property type="entry name" value="PROTEIN SIEVE ELEMENT OCCLUSION B-LIKE"/>
    <property type="match status" value="1"/>
</dbReference>
<sequence>MSAKKKDLMTFNFRTMKFEPCHDRQKADDAKAYYWKKLSEEPQVQEIVKAFNALRSAKDNLRKLIDGSTKKEVGADVLKNKNILLIISGFSNDDILKLKSIYEGATSKKDNYKIVWIPMVEQISAWTVDVWNMLITEKPWYVLPCSSSLAASGSQFMIMSKEWQFKNEFIMMVMDIKGKDKVTNAFRLITTPTTEMNASASTNPDEKAQKPRKHKEKSSVIVSSGGPEEPKKRNYEFYYRGTNDEWNDTFFEKANKVGQDVLIIQLGISVKSFRVSSEMEIKEAKQRLKAVNDPIFSNDMSVSFVVLREEDKVLLSGPGDKILEVLERFGEQWKKEVEKKGFARSFLESYENI</sequence>
<dbReference type="AlphaFoldDB" id="A0A2I4HPA5"/>
<dbReference type="Gramene" id="Jr15_10790_p1">
    <property type="protein sequence ID" value="cds.Jr15_10790_p1"/>
    <property type="gene ID" value="Jr15_10790"/>
</dbReference>
<evidence type="ECO:0000313" key="2">
    <source>
        <dbReference type="RefSeq" id="XP_018857986.1"/>
    </source>
</evidence>
<dbReference type="InterPro" id="IPR039299">
    <property type="entry name" value="SEOA"/>
</dbReference>
<gene>
    <name evidence="2" type="primary">LOC109020049</name>
</gene>
<dbReference type="Proteomes" id="UP000235220">
    <property type="component" value="Chromosome 15"/>
</dbReference>
<dbReference type="GO" id="GO:0010088">
    <property type="term" value="P:phloem development"/>
    <property type="evidence" value="ECO:0007669"/>
    <property type="project" value="InterPro"/>
</dbReference>